<keyword evidence="5" id="KW-0560">Oxidoreductase</keyword>
<name>A0A914A0K8_PATMI</name>
<dbReference type="Proteomes" id="UP000887568">
    <property type="component" value="Unplaced"/>
</dbReference>
<evidence type="ECO:0000313" key="7">
    <source>
        <dbReference type="Proteomes" id="UP000887568"/>
    </source>
</evidence>
<evidence type="ECO:0000256" key="5">
    <source>
        <dbReference type="RuleBase" id="RU000461"/>
    </source>
</evidence>
<keyword evidence="2 4" id="KW-0479">Metal-binding</keyword>
<dbReference type="GO" id="GO:0005737">
    <property type="term" value="C:cytoplasm"/>
    <property type="evidence" value="ECO:0007669"/>
    <property type="project" value="TreeGrafter"/>
</dbReference>
<evidence type="ECO:0000256" key="3">
    <source>
        <dbReference type="ARBA" id="ARBA00023004"/>
    </source>
</evidence>
<dbReference type="GO" id="GO:0006082">
    <property type="term" value="P:organic acid metabolic process"/>
    <property type="evidence" value="ECO:0007669"/>
    <property type="project" value="TreeGrafter"/>
</dbReference>
<dbReference type="AlphaFoldDB" id="A0A914A0K8"/>
<dbReference type="FunFam" id="1.10.630.10:FF:000176">
    <property type="entry name" value="Uncharacterized protein"/>
    <property type="match status" value="1"/>
</dbReference>
<dbReference type="InterPro" id="IPR036396">
    <property type="entry name" value="Cyt_P450_sf"/>
</dbReference>
<evidence type="ECO:0000256" key="4">
    <source>
        <dbReference type="PIRSR" id="PIRSR602401-1"/>
    </source>
</evidence>
<organism evidence="6 7">
    <name type="scientific">Patiria miniata</name>
    <name type="common">Bat star</name>
    <name type="synonym">Asterina miniata</name>
    <dbReference type="NCBI Taxonomy" id="46514"/>
    <lineage>
        <taxon>Eukaryota</taxon>
        <taxon>Metazoa</taxon>
        <taxon>Echinodermata</taxon>
        <taxon>Eleutherozoa</taxon>
        <taxon>Asterozoa</taxon>
        <taxon>Asteroidea</taxon>
        <taxon>Valvatacea</taxon>
        <taxon>Valvatida</taxon>
        <taxon>Asterinidae</taxon>
        <taxon>Patiria</taxon>
    </lineage>
</organism>
<dbReference type="SUPFAM" id="SSF48264">
    <property type="entry name" value="Cytochrome P450"/>
    <property type="match status" value="1"/>
</dbReference>
<dbReference type="GO" id="GO:0016712">
    <property type="term" value="F:oxidoreductase activity, acting on paired donors, with incorporation or reduction of molecular oxygen, reduced flavin or flavoprotein as one donor, and incorporation of one atom of oxygen"/>
    <property type="evidence" value="ECO:0007669"/>
    <property type="project" value="TreeGrafter"/>
</dbReference>
<protein>
    <recommendedName>
        <fullName evidence="8">Cytochrome P450</fullName>
    </recommendedName>
</protein>
<dbReference type="GO" id="GO:0005506">
    <property type="term" value="F:iron ion binding"/>
    <property type="evidence" value="ECO:0007669"/>
    <property type="project" value="InterPro"/>
</dbReference>
<dbReference type="GeneID" id="119728973"/>
<dbReference type="EnsemblMetazoa" id="XM_038201439.1">
    <property type="protein sequence ID" value="XP_038057367.1"/>
    <property type="gene ID" value="LOC119728973"/>
</dbReference>
<evidence type="ECO:0000256" key="1">
    <source>
        <dbReference type="ARBA" id="ARBA00010617"/>
    </source>
</evidence>
<reference evidence="6" key="1">
    <citation type="submission" date="2022-11" db="UniProtKB">
        <authorList>
            <consortium name="EnsemblMetazoa"/>
        </authorList>
    </citation>
    <scope>IDENTIFICATION</scope>
</reference>
<feature type="binding site" description="axial binding residue" evidence="4">
    <location>
        <position position="440"/>
    </location>
    <ligand>
        <name>heme</name>
        <dbReference type="ChEBI" id="CHEBI:30413"/>
    </ligand>
    <ligandPart>
        <name>Fe</name>
        <dbReference type="ChEBI" id="CHEBI:18248"/>
    </ligandPart>
</feature>
<keyword evidence="3 4" id="KW-0408">Iron</keyword>
<dbReference type="GO" id="GO:0020037">
    <property type="term" value="F:heme binding"/>
    <property type="evidence" value="ECO:0007669"/>
    <property type="project" value="InterPro"/>
</dbReference>
<dbReference type="PANTHER" id="PTHR24300:SF375">
    <property type="entry name" value="CYTOCHROME P450 FAMILY"/>
    <property type="match status" value="1"/>
</dbReference>
<dbReference type="PRINTS" id="PR00463">
    <property type="entry name" value="EP450I"/>
</dbReference>
<evidence type="ECO:0008006" key="8">
    <source>
        <dbReference type="Google" id="ProtNLM"/>
    </source>
</evidence>
<comment type="similarity">
    <text evidence="1 5">Belongs to the cytochrome P450 family.</text>
</comment>
<keyword evidence="4 5" id="KW-0349">Heme</keyword>
<dbReference type="InterPro" id="IPR050182">
    <property type="entry name" value="Cytochrome_P450_fam2"/>
</dbReference>
<dbReference type="PROSITE" id="PS00086">
    <property type="entry name" value="CYTOCHROME_P450"/>
    <property type="match status" value="1"/>
</dbReference>
<dbReference type="OrthoDB" id="2789670at2759"/>
<evidence type="ECO:0000313" key="6">
    <source>
        <dbReference type="EnsemblMetazoa" id="XP_038057367.1"/>
    </source>
</evidence>
<proteinExistence type="inferred from homology"/>
<dbReference type="InterPro" id="IPR017972">
    <property type="entry name" value="Cyt_P450_CS"/>
</dbReference>
<dbReference type="GO" id="GO:0006805">
    <property type="term" value="P:xenobiotic metabolic process"/>
    <property type="evidence" value="ECO:0007669"/>
    <property type="project" value="TreeGrafter"/>
</dbReference>
<dbReference type="Pfam" id="PF00067">
    <property type="entry name" value="p450"/>
    <property type="match status" value="1"/>
</dbReference>
<dbReference type="PANTHER" id="PTHR24300">
    <property type="entry name" value="CYTOCHROME P450 508A4-RELATED"/>
    <property type="match status" value="1"/>
</dbReference>
<evidence type="ECO:0000256" key="2">
    <source>
        <dbReference type="ARBA" id="ARBA00022723"/>
    </source>
</evidence>
<keyword evidence="5" id="KW-0503">Monooxygenase</keyword>
<comment type="cofactor">
    <cofactor evidence="4">
        <name>heme</name>
        <dbReference type="ChEBI" id="CHEBI:30413"/>
    </cofactor>
</comment>
<accession>A0A914A0K8</accession>
<dbReference type="PRINTS" id="PR00385">
    <property type="entry name" value="P450"/>
</dbReference>
<dbReference type="RefSeq" id="XP_038057367.1">
    <property type="nucleotide sequence ID" value="XM_038201439.1"/>
</dbReference>
<dbReference type="OMA" id="RIKQRCE"/>
<dbReference type="InterPro" id="IPR001128">
    <property type="entry name" value="Cyt_P450"/>
</dbReference>
<keyword evidence="7" id="KW-1185">Reference proteome</keyword>
<sequence length="495" mass="56040">MELTTTLLGAVLLFLLYGMLTIYRRGGTTNLPPSPGTLSFLLKFYIIQPIFFKVPPHKIFYSFAQKYGPVYIVDLFLMNLVVIHGADTIQEAFHNRHICDRPPVKILKHVLDGSGIAFSSGEVWKIQRRIAMTFMKTFGLNKTEFEDRVSVEADHLVAEVAKHEGQPFSPYVLMANAVSNVICQAVFGQRYDYADPQFKRLLGAIYRNIQLIGGVTGALQVMPGSQWYGRFLPPVRETGENFKLIYDFTRSVAEEHRKSFDPEHPRDFIDVYLRETESSAEKKSKVNLNDLCATVGDLFMAGTEATSTTVRWGMLYMMAYPEIQQRIQDEIDRVVGRDRFPNMSDRSQLPYTEATMLEILRLGNVVPLGAPHQASADTTIGGYRIPKGSIVFANIGMLGFDDKTFPEPEKFKPERFLDEAGQLTQQKNDMIPFSTGPRMCIAETMSRTELFVFFTRLIHRFTFRKPAQAPPISFQGVPGITLSPLPFEICAVPRK</sequence>
<dbReference type="InterPro" id="IPR002401">
    <property type="entry name" value="Cyt_P450_E_grp-I"/>
</dbReference>
<dbReference type="Gene3D" id="1.10.630.10">
    <property type="entry name" value="Cytochrome P450"/>
    <property type="match status" value="1"/>
</dbReference>